<name>A0A1X9T4D9_9BACL</name>
<sequence>MILPRIQTLFYLQDTGVFEEYWEQMKKIYPVNTGLISKADQIFIGLNVVISILLIGLFCYWLMRVFTFLAATRTARANLADTDFWVRMGAAGLILFLVMSGSILVLFEQLYNLAIENGWST</sequence>
<feature type="transmembrane region" description="Helical" evidence="1">
    <location>
        <begin position="42"/>
        <end position="63"/>
    </location>
</feature>
<evidence type="ECO:0000313" key="3">
    <source>
        <dbReference type="Proteomes" id="UP000078148"/>
    </source>
</evidence>
<dbReference type="EMBL" id="CP021170">
    <property type="protein sequence ID" value="ARR10726.1"/>
    <property type="molecule type" value="Genomic_DNA"/>
</dbReference>
<keyword evidence="3" id="KW-1185">Reference proteome</keyword>
<proteinExistence type="predicted"/>
<keyword evidence="1" id="KW-0472">Membrane</keyword>
<dbReference type="KEGG" id="pbv:AR543_p0118"/>
<feature type="transmembrane region" description="Helical" evidence="1">
    <location>
        <begin position="84"/>
        <end position="107"/>
    </location>
</feature>
<evidence type="ECO:0000256" key="1">
    <source>
        <dbReference type="SAM" id="Phobius"/>
    </source>
</evidence>
<organism evidence="2 3">
    <name type="scientific">Paenibacillus bovis</name>
    <dbReference type="NCBI Taxonomy" id="1616788"/>
    <lineage>
        <taxon>Bacteria</taxon>
        <taxon>Bacillati</taxon>
        <taxon>Bacillota</taxon>
        <taxon>Bacilli</taxon>
        <taxon>Bacillales</taxon>
        <taxon>Paenibacillaceae</taxon>
        <taxon>Paenibacillus</taxon>
    </lineage>
</organism>
<dbReference type="Proteomes" id="UP000078148">
    <property type="component" value="Plasmid unnamed1"/>
</dbReference>
<keyword evidence="2" id="KW-0614">Plasmid</keyword>
<evidence type="ECO:0000313" key="2">
    <source>
        <dbReference type="EMBL" id="ARR10726.1"/>
    </source>
</evidence>
<keyword evidence="1" id="KW-1133">Transmembrane helix</keyword>
<accession>A0A1X9T4D9</accession>
<reference evidence="2 3" key="1">
    <citation type="journal article" date="2016" name="Int. J. Syst. Evol. Microbiol.">
        <title>Paenibacillus damxungensis sp. nov., isolated from raw yak (Bos grunniens) milk.</title>
        <authorList>
            <person name="Wu Z."/>
            <person name="Gao C."/>
            <person name="Han J."/>
            <person name="Liu Z."/>
        </authorList>
    </citation>
    <scope>NUCLEOTIDE SEQUENCE [LARGE SCALE GENOMIC DNA]</scope>
    <source>
        <strain evidence="2 3">BD3526</strain>
        <plasmid evidence="2 3">unnamed1</plasmid>
    </source>
</reference>
<keyword evidence="1" id="KW-0812">Transmembrane</keyword>
<gene>
    <name evidence="2" type="ORF">AR543_p0118</name>
</gene>
<dbReference type="AlphaFoldDB" id="A0A1X9T4D9"/>
<dbReference type="RefSeq" id="WP_087071428.1">
    <property type="nucleotide sequence ID" value="NZ_CP021170.1"/>
</dbReference>
<protein>
    <submittedName>
        <fullName evidence="2">Uncharacterized protein</fullName>
    </submittedName>
</protein>
<geneLocation type="plasmid" evidence="2 3">
    <name>unnamed1</name>
</geneLocation>